<accession>A0A1Q8VYL9</accession>
<evidence type="ECO:0000313" key="2">
    <source>
        <dbReference type="EMBL" id="OLO53535.1"/>
    </source>
</evidence>
<keyword evidence="1" id="KW-0472">Membrane</keyword>
<dbReference type="RefSeq" id="WP_075371042.1">
    <property type="nucleotide sequence ID" value="NZ_MSKM01000019.1"/>
</dbReference>
<keyword evidence="1" id="KW-0812">Transmembrane</keyword>
<reference evidence="2 3" key="1">
    <citation type="submission" date="2016-12" db="EMBL/GenBank/DDBJ databases">
        <title>Genomic comparison of strains in the 'Actinomyces naeslundii' group.</title>
        <authorList>
            <person name="Mughal S.R."/>
            <person name="Do T."/>
            <person name="Gilbert S.C."/>
            <person name="Witherden E.A."/>
            <person name="Didelot X."/>
            <person name="Beighton D."/>
        </authorList>
    </citation>
    <scope>NUCLEOTIDE SEQUENCE [LARGE SCALE GENOMIC DNA]</scope>
    <source>
        <strain evidence="2 3">MMRCO6-1</strain>
    </source>
</reference>
<evidence type="ECO:0000313" key="3">
    <source>
        <dbReference type="Proteomes" id="UP000185772"/>
    </source>
</evidence>
<evidence type="ECO:0000256" key="1">
    <source>
        <dbReference type="SAM" id="Phobius"/>
    </source>
</evidence>
<protein>
    <submittedName>
        <fullName evidence="2">Uncharacterized protein</fullName>
    </submittedName>
</protein>
<comment type="caution">
    <text evidence="2">The sequence shown here is derived from an EMBL/GenBank/DDBJ whole genome shotgun (WGS) entry which is preliminary data.</text>
</comment>
<gene>
    <name evidence="2" type="ORF">BKH27_05810</name>
</gene>
<keyword evidence="1" id="KW-1133">Transmembrane helix</keyword>
<organism evidence="2 3">
    <name type="scientific">Actinomyces oris</name>
    <dbReference type="NCBI Taxonomy" id="544580"/>
    <lineage>
        <taxon>Bacteria</taxon>
        <taxon>Bacillati</taxon>
        <taxon>Actinomycetota</taxon>
        <taxon>Actinomycetes</taxon>
        <taxon>Actinomycetales</taxon>
        <taxon>Actinomycetaceae</taxon>
        <taxon>Actinomyces</taxon>
    </lineage>
</organism>
<dbReference type="EMBL" id="MSKM01000019">
    <property type="protein sequence ID" value="OLO53535.1"/>
    <property type="molecule type" value="Genomic_DNA"/>
</dbReference>
<dbReference type="AlphaFoldDB" id="A0A1Q8VYL9"/>
<sequence>MNYCSSDAINVVVAIMVGIPMLAYYAFGGRERLSNKEEREFRFFRNEYSLSVERMVAESPVDRNKVLELKRKLFGRLRAIHYVRKWDPVPPRIAALFVDAIR</sequence>
<name>A0A1Q8VYL9_9ACTO</name>
<feature type="transmembrane region" description="Helical" evidence="1">
    <location>
        <begin position="6"/>
        <end position="27"/>
    </location>
</feature>
<dbReference type="Proteomes" id="UP000185772">
    <property type="component" value="Unassembled WGS sequence"/>
</dbReference>
<proteinExistence type="predicted"/>